<sequence>MNLKLLVNDSFLSLTASEKMLLQGKAKKNKMTRWLCLILLLCTAYANALQYYSIACGSGGTAAIWSRTSGGAITGTIPGAADDVFIEGGFTVSSNLTSYAVEGLIDATTYYFRVWSANGTCSTSTLSSNVISIVAGSPTNITWQGSWPGGIAPTAADNIVFDAPYSSTGDVRACSCVVNSGGDIQINDGQTLKEINAITTSATMTFKNNATLLQTTNVQNTANIIYERVTSVRKFDFTLWSYPVQDQKLFDFSPNTLSDKYPSYIGTGWTTENRQDVMKVGKGYNSRGSQGHTSTVKSDFLGGFDGIPNNGDLTSDQTILSGRFYLIGNSYPSAIDADALLADNSTILDGTVYFWTNNTGLTQNGNVYSYATNDYASYNGVGGAAGSAGETPSGYIAAGQAVFAKTIADGSVVFNNGMRVDGGLNKNGQFFKPKKAKKTAIERSRIWLNMTNDGGAFKQILIGYITGATNGYETKYDGVTTNAHAYVDFYSICEDKNLVIQGRAIPFEESDSVPLGYRSSIEGSSSFDITIANSDGVLANQDVFLEDKLSGTFHDLRASKYTFTTMNGNFKHRFILHFTNKSLDVDDFKKLDEGLVVTVNKQVIKVFSEKDPISSIRLFDLTGKLIYTKEKIDAKEFSILNLHSSEQTLLVKVGLENQGVVNKKIIFN</sequence>
<dbReference type="NCBIfam" id="NF033708">
    <property type="entry name" value="T9SS_Cterm_ChiA"/>
    <property type="match status" value="1"/>
</dbReference>
<proteinExistence type="predicted"/>
<keyword evidence="2" id="KW-1185">Reference proteome</keyword>
<dbReference type="InterPro" id="IPR036116">
    <property type="entry name" value="FN3_sf"/>
</dbReference>
<evidence type="ECO:0000313" key="1">
    <source>
        <dbReference type="EMBL" id="MWB93076.1"/>
    </source>
</evidence>
<dbReference type="AlphaFoldDB" id="A0A6I4NEN1"/>
<name>A0A6I4NEN1_9FLAO</name>
<dbReference type="RefSeq" id="WP_160373001.1">
    <property type="nucleotide sequence ID" value="NZ_WSTB01000001.1"/>
</dbReference>
<reference evidence="1 2" key="1">
    <citation type="submission" date="2019-12" db="EMBL/GenBank/DDBJ databases">
        <authorList>
            <person name="Kim Y.S."/>
        </authorList>
    </citation>
    <scope>NUCLEOTIDE SEQUENCE [LARGE SCALE GENOMIC DNA]</scope>
    <source>
        <strain evidence="1 2">GA093</strain>
    </source>
</reference>
<dbReference type="SUPFAM" id="SSF49265">
    <property type="entry name" value="Fibronectin type III"/>
    <property type="match status" value="1"/>
</dbReference>
<organism evidence="1 2">
    <name type="scientific">Flavobacterium hydrocarbonoxydans</name>
    <dbReference type="NCBI Taxonomy" id="2683249"/>
    <lineage>
        <taxon>Bacteria</taxon>
        <taxon>Pseudomonadati</taxon>
        <taxon>Bacteroidota</taxon>
        <taxon>Flavobacteriia</taxon>
        <taxon>Flavobacteriales</taxon>
        <taxon>Flavobacteriaceae</taxon>
        <taxon>Flavobacterium</taxon>
    </lineage>
</organism>
<accession>A0A6I4NEN1</accession>
<protein>
    <submittedName>
        <fullName evidence="1">T9SS sorting signal type C domain-containing protein</fullName>
    </submittedName>
</protein>
<comment type="caution">
    <text evidence="1">The sequence shown here is derived from an EMBL/GenBank/DDBJ whole genome shotgun (WGS) entry which is preliminary data.</text>
</comment>
<dbReference type="Proteomes" id="UP000471501">
    <property type="component" value="Unassembled WGS sequence"/>
</dbReference>
<dbReference type="EMBL" id="WSTB01000001">
    <property type="protein sequence ID" value="MWB93076.1"/>
    <property type="molecule type" value="Genomic_DNA"/>
</dbReference>
<gene>
    <name evidence="1" type="ORF">GON26_01775</name>
</gene>
<evidence type="ECO:0000313" key="2">
    <source>
        <dbReference type="Proteomes" id="UP000471501"/>
    </source>
</evidence>